<dbReference type="PANTHER" id="PTHR43209:SF1">
    <property type="entry name" value="TRNA SULFURTRANSFERASE"/>
    <property type="match status" value="1"/>
</dbReference>
<dbReference type="GO" id="GO:0052837">
    <property type="term" value="P:thiazole biosynthetic process"/>
    <property type="evidence" value="ECO:0007669"/>
    <property type="project" value="TreeGrafter"/>
</dbReference>
<evidence type="ECO:0000313" key="2">
    <source>
        <dbReference type="EMBL" id="EFG03507.2"/>
    </source>
</evidence>
<dbReference type="InterPro" id="IPR050102">
    <property type="entry name" value="tRNA_sulfurtransferase_ThiI"/>
</dbReference>
<evidence type="ECO:0000313" key="3">
    <source>
        <dbReference type="Proteomes" id="UP000002357"/>
    </source>
</evidence>
<sequence length="89" mass="9545">MASTLDNISAAVEALRPLATKGGQRGFAVRVRRRDKRFPLASSRMEAYLGGRILAELDGLRVDLGAPDVTLTVGIDRKGTYVSEVGTRG</sequence>
<keyword evidence="2" id="KW-0614">Plasmid</keyword>
<geneLocation type="plasmid" evidence="2 3">
    <name>pSCL4</name>
</geneLocation>
<dbReference type="SUPFAM" id="SSF143437">
    <property type="entry name" value="THUMP domain-like"/>
    <property type="match status" value="1"/>
</dbReference>
<dbReference type="Gene3D" id="3.30.2130.30">
    <property type="match status" value="1"/>
</dbReference>
<dbReference type="SMART" id="SM00981">
    <property type="entry name" value="THUMP"/>
    <property type="match status" value="1"/>
</dbReference>
<gene>
    <name evidence="2" type="primary">thiL1</name>
    <name evidence="2" type="ORF">SCLAV_p0012</name>
</gene>
<dbReference type="GO" id="GO:0005829">
    <property type="term" value="C:cytosol"/>
    <property type="evidence" value="ECO:0007669"/>
    <property type="project" value="TreeGrafter"/>
</dbReference>
<dbReference type="AlphaFoldDB" id="B5GVV2"/>
<dbReference type="PANTHER" id="PTHR43209">
    <property type="entry name" value="TRNA SULFURTRANSFERASE"/>
    <property type="match status" value="1"/>
</dbReference>
<dbReference type="GO" id="GO:0002937">
    <property type="term" value="P:tRNA 4-thiouridine biosynthesis"/>
    <property type="evidence" value="ECO:0007669"/>
    <property type="project" value="TreeGrafter"/>
</dbReference>
<keyword evidence="3" id="KW-1185">Reference proteome</keyword>
<name>B5GVV2_STRCL</name>
<dbReference type="Pfam" id="PF02926">
    <property type="entry name" value="THUMP"/>
    <property type="match status" value="1"/>
</dbReference>
<dbReference type="EMBL" id="CM000914">
    <property type="protein sequence ID" value="EFG03507.2"/>
    <property type="molecule type" value="Genomic_DNA"/>
</dbReference>
<dbReference type="InterPro" id="IPR004114">
    <property type="entry name" value="THUMP_dom"/>
</dbReference>
<evidence type="ECO:0000256" key="1">
    <source>
        <dbReference type="PROSITE-ProRule" id="PRU00529"/>
    </source>
</evidence>
<dbReference type="GO" id="GO:0003723">
    <property type="term" value="F:RNA binding"/>
    <property type="evidence" value="ECO:0007669"/>
    <property type="project" value="UniProtKB-UniRule"/>
</dbReference>
<accession>B5GVV2</accession>
<reference evidence="2 3" key="1">
    <citation type="journal article" date="2010" name="Genome Biol. Evol.">
        <title>The sequence of a 1.8-mb bacterial linear plasmid reveals a rich evolutionary reservoir of secondary metabolic pathways.</title>
        <authorList>
            <person name="Medema M.H."/>
            <person name="Trefzer A."/>
            <person name="Kovalchuk A."/>
            <person name="van den Berg M."/>
            <person name="Mueller U."/>
            <person name="Heijne W."/>
            <person name="Wu L."/>
            <person name="Alam M.T."/>
            <person name="Ronning C.M."/>
            <person name="Nierman W.C."/>
            <person name="Bovenberg R.A.L."/>
            <person name="Breitling R."/>
            <person name="Takano E."/>
        </authorList>
    </citation>
    <scope>NUCLEOTIDE SEQUENCE [LARGE SCALE GENOMIC DNA]</scope>
    <source>
        <strain evidence="3">ATCC 27064 / DSM 738 / JCM 4710 / NBRC 13307 / NCIMB 12785 / NRRL 3585 / VKM Ac-602</strain>
        <plasmid evidence="2">pSCL4</plasmid>
    </source>
</reference>
<dbReference type="Proteomes" id="UP000002357">
    <property type="component" value="Plasmid pSCL4"/>
</dbReference>
<protein>
    <submittedName>
        <fullName evidence="2">Thiamine biosynthesis/tRNA modification protein ThiI</fullName>
    </submittedName>
</protein>
<proteinExistence type="predicted"/>
<organism evidence="2 3">
    <name type="scientific">Streptomyces clavuligerus</name>
    <dbReference type="NCBI Taxonomy" id="1901"/>
    <lineage>
        <taxon>Bacteria</taxon>
        <taxon>Bacillati</taxon>
        <taxon>Actinomycetota</taxon>
        <taxon>Actinomycetes</taxon>
        <taxon>Kitasatosporales</taxon>
        <taxon>Streptomycetaceae</taxon>
        <taxon>Streptomyces</taxon>
    </lineage>
</organism>
<keyword evidence="1" id="KW-0694">RNA-binding</keyword>
<dbReference type="PROSITE" id="PS51165">
    <property type="entry name" value="THUMP"/>
    <property type="match status" value="1"/>
</dbReference>